<dbReference type="RefSeq" id="WP_238202540.1">
    <property type="nucleotide sequence ID" value="NZ_BPQE01000011.1"/>
</dbReference>
<evidence type="ECO:0000313" key="4">
    <source>
        <dbReference type="EMBL" id="MDQ0447495.1"/>
    </source>
</evidence>
<evidence type="ECO:0000313" key="5">
    <source>
        <dbReference type="Proteomes" id="UP001231124"/>
    </source>
</evidence>
<comment type="caution">
    <text evidence="4">The sequence shown here is derived from an EMBL/GenBank/DDBJ whole genome shotgun (WGS) entry which is preliminary data.</text>
</comment>
<reference evidence="4 5" key="1">
    <citation type="submission" date="2023-07" db="EMBL/GenBank/DDBJ databases">
        <title>Genomic Encyclopedia of Type Strains, Phase IV (KMG-IV): sequencing the most valuable type-strain genomes for metagenomic binning, comparative biology and taxonomic classification.</title>
        <authorList>
            <person name="Goeker M."/>
        </authorList>
    </citation>
    <scope>NUCLEOTIDE SEQUENCE [LARGE SCALE GENOMIC DNA]</scope>
    <source>
        <strain evidence="4 5">DSM 19013</strain>
    </source>
</reference>
<dbReference type="InterPro" id="IPR016181">
    <property type="entry name" value="Acyl_CoA_acyltransferase"/>
</dbReference>
<keyword evidence="5" id="KW-1185">Reference proteome</keyword>
<evidence type="ECO:0000256" key="2">
    <source>
        <dbReference type="ARBA" id="ARBA00023315"/>
    </source>
</evidence>
<dbReference type="PROSITE" id="PS51186">
    <property type="entry name" value="GNAT"/>
    <property type="match status" value="1"/>
</dbReference>
<keyword evidence="2" id="KW-0012">Acyltransferase</keyword>
<dbReference type="PANTHER" id="PTHR43877">
    <property type="entry name" value="AMINOALKYLPHOSPHONATE N-ACETYLTRANSFERASE-RELATED-RELATED"/>
    <property type="match status" value="1"/>
</dbReference>
<proteinExistence type="predicted"/>
<dbReference type="InterPro" id="IPR050832">
    <property type="entry name" value="Bact_Acetyltransf"/>
</dbReference>
<sequence length="154" mass="15644">MGQRYGLEIRAASTVDAPGLAAWLEQMSGLPARPQDIAARLEAVARLGGTVLVAMEWGPPSGVVVLQGVADLAAAHPAGLLATLGVVPDARRRGIGRLLVKAAARSARLIGCDRLLLPVAGAPLDVAAFAAATGFVPEGAFLARPLLRRAGAGD</sequence>
<dbReference type="InterPro" id="IPR000182">
    <property type="entry name" value="GNAT_dom"/>
</dbReference>
<feature type="domain" description="N-acetyltransferase" evidence="3">
    <location>
        <begin position="7"/>
        <end position="154"/>
    </location>
</feature>
<dbReference type="Proteomes" id="UP001231124">
    <property type="component" value="Unassembled WGS sequence"/>
</dbReference>
<keyword evidence="1" id="KW-0808">Transferase</keyword>
<dbReference type="EMBL" id="JAUSVP010000005">
    <property type="protein sequence ID" value="MDQ0447495.1"/>
    <property type="molecule type" value="Genomic_DNA"/>
</dbReference>
<dbReference type="Pfam" id="PF00583">
    <property type="entry name" value="Acetyltransf_1"/>
    <property type="match status" value="1"/>
</dbReference>
<dbReference type="SUPFAM" id="SSF55729">
    <property type="entry name" value="Acyl-CoA N-acyltransferases (Nat)"/>
    <property type="match status" value="1"/>
</dbReference>
<protein>
    <submittedName>
        <fullName evidence="4">GNAT superfamily N-acetyltransferase</fullName>
    </submittedName>
</protein>
<organism evidence="4 5">
    <name type="scientific">Methylobacterium aerolatum</name>
    <dbReference type="NCBI Taxonomy" id="418708"/>
    <lineage>
        <taxon>Bacteria</taxon>
        <taxon>Pseudomonadati</taxon>
        <taxon>Pseudomonadota</taxon>
        <taxon>Alphaproteobacteria</taxon>
        <taxon>Hyphomicrobiales</taxon>
        <taxon>Methylobacteriaceae</taxon>
        <taxon>Methylobacterium</taxon>
    </lineage>
</organism>
<name>A0ABU0HYU9_9HYPH</name>
<dbReference type="CDD" id="cd04301">
    <property type="entry name" value="NAT_SF"/>
    <property type="match status" value="1"/>
</dbReference>
<accession>A0ABU0HYU9</accession>
<gene>
    <name evidence="4" type="ORF">QO012_001995</name>
</gene>
<dbReference type="Gene3D" id="3.40.630.30">
    <property type="match status" value="1"/>
</dbReference>
<evidence type="ECO:0000259" key="3">
    <source>
        <dbReference type="PROSITE" id="PS51186"/>
    </source>
</evidence>
<evidence type="ECO:0000256" key="1">
    <source>
        <dbReference type="ARBA" id="ARBA00022679"/>
    </source>
</evidence>